<dbReference type="GO" id="GO:0003676">
    <property type="term" value="F:nucleic acid binding"/>
    <property type="evidence" value="ECO:0007669"/>
    <property type="project" value="InterPro"/>
</dbReference>
<protein>
    <submittedName>
        <fullName evidence="4">Mitochondrial transcription termination factorfamily protein</fullName>
    </submittedName>
</protein>
<comment type="similarity">
    <text evidence="1">Belongs to the mTERF family.</text>
</comment>
<proteinExistence type="inferred from homology"/>
<keyword evidence="2" id="KW-0804">Transcription</keyword>
<dbReference type="OrthoDB" id="905822at2759"/>
<keyword evidence="5" id="KW-1185">Reference proteome</keyword>
<evidence type="ECO:0000313" key="4">
    <source>
        <dbReference type="EMBL" id="GER24753.1"/>
    </source>
</evidence>
<dbReference type="EMBL" id="BKCP01000001">
    <property type="protein sequence ID" value="GER24753.1"/>
    <property type="molecule type" value="Genomic_DNA"/>
</dbReference>
<dbReference type="AlphaFoldDB" id="A0A5A7NW76"/>
<evidence type="ECO:0000313" key="5">
    <source>
        <dbReference type="Proteomes" id="UP000325081"/>
    </source>
</evidence>
<dbReference type="Proteomes" id="UP000325081">
    <property type="component" value="Unassembled WGS sequence"/>
</dbReference>
<name>A0A5A7NW76_STRAF</name>
<sequence>MLAIFYRKGLRVPPKDCIFSPIQFRAPQNADFLRPFSTKKKTPTVRENASDKSFAVSYLINTWGLSEKDAVLVSTKIRLESSEKPDAILNLLRHYGFTHAHIPKLVKRWPQILSSCPEQNLTPKLEFFQSIGIPLPVLADKLSGEPSVLTRSLKHSIIPSYNYLKGLLKSDERVARVFSRAPNTFGRCSFGTLPSNVSMLRERGVPLSSIVHMVNHLQTLHVGKQKLEAYVDLAVKMGFDFSTSTFAYAMKVFVELGESNMKRKMDIFKKCGWSDADVAFAVRRSPSCMNLSEEKIMANMSFLVKELGFEPGDVAQYPVLLNLSLERRMRPRCVVIGILVERGLLKRRKVSSLNTMLKISEEDFLEKYVVKYEKDMPELLDIYRGKLSLSVPLNCFRAKKSSVLTLKSSF</sequence>
<keyword evidence="2" id="KW-0805">Transcription regulation</keyword>
<comment type="caution">
    <text evidence="4">The sequence shown here is derived from an EMBL/GenBank/DDBJ whole genome shotgun (WGS) entry which is preliminary data.</text>
</comment>
<dbReference type="InterPro" id="IPR003690">
    <property type="entry name" value="MTERF"/>
</dbReference>
<evidence type="ECO:0000256" key="2">
    <source>
        <dbReference type="ARBA" id="ARBA00022472"/>
    </source>
</evidence>
<dbReference type="SMART" id="SM00733">
    <property type="entry name" value="Mterf"/>
    <property type="match status" value="6"/>
</dbReference>
<keyword evidence="2" id="KW-0806">Transcription termination</keyword>
<keyword evidence="3" id="KW-0809">Transit peptide</keyword>
<dbReference type="FunFam" id="1.25.70.10:FF:000001">
    <property type="entry name" value="Mitochondrial transcription termination factor-like"/>
    <property type="match status" value="1"/>
</dbReference>
<dbReference type="GO" id="GO:0006353">
    <property type="term" value="P:DNA-templated transcription termination"/>
    <property type="evidence" value="ECO:0007669"/>
    <property type="project" value="UniProtKB-KW"/>
</dbReference>
<organism evidence="4 5">
    <name type="scientific">Striga asiatica</name>
    <name type="common">Asiatic witchweed</name>
    <name type="synonym">Buchnera asiatica</name>
    <dbReference type="NCBI Taxonomy" id="4170"/>
    <lineage>
        <taxon>Eukaryota</taxon>
        <taxon>Viridiplantae</taxon>
        <taxon>Streptophyta</taxon>
        <taxon>Embryophyta</taxon>
        <taxon>Tracheophyta</taxon>
        <taxon>Spermatophyta</taxon>
        <taxon>Magnoliopsida</taxon>
        <taxon>eudicotyledons</taxon>
        <taxon>Gunneridae</taxon>
        <taxon>Pentapetalae</taxon>
        <taxon>asterids</taxon>
        <taxon>lamiids</taxon>
        <taxon>Lamiales</taxon>
        <taxon>Orobanchaceae</taxon>
        <taxon>Buchnereae</taxon>
        <taxon>Striga</taxon>
    </lineage>
</organism>
<evidence type="ECO:0000256" key="1">
    <source>
        <dbReference type="ARBA" id="ARBA00007692"/>
    </source>
</evidence>
<evidence type="ECO:0000256" key="3">
    <source>
        <dbReference type="ARBA" id="ARBA00022946"/>
    </source>
</evidence>
<reference evidence="5" key="1">
    <citation type="journal article" date="2019" name="Curr. Biol.">
        <title>Genome Sequence of Striga asiatica Provides Insight into the Evolution of Plant Parasitism.</title>
        <authorList>
            <person name="Yoshida S."/>
            <person name="Kim S."/>
            <person name="Wafula E.K."/>
            <person name="Tanskanen J."/>
            <person name="Kim Y.M."/>
            <person name="Honaas L."/>
            <person name="Yang Z."/>
            <person name="Spallek T."/>
            <person name="Conn C.E."/>
            <person name="Ichihashi Y."/>
            <person name="Cheong K."/>
            <person name="Cui S."/>
            <person name="Der J.P."/>
            <person name="Gundlach H."/>
            <person name="Jiao Y."/>
            <person name="Hori C."/>
            <person name="Ishida J.K."/>
            <person name="Kasahara H."/>
            <person name="Kiba T."/>
            <person name="Kim M.S."/>
            <person name="Koo N."/>
            <person name="Laohavisit A."/>
            <person name="Lee Y.H."/>
            <person name="Lumba S."/>
            <person name="McCourt P."/>
            <person name="Mortimer J.C."/>
            <person name="Mutuku J.M."/>
            <person name="Nomura T."/>
            <person name="Sasaki-Sekimoto Y."/>
            <person name="Seto Y."/>
            <person name="Wang Y."/>
            <person name="Wakatake T."/>
            <person name="Sakakibara H."/>
            <person name="Demura T."/>
            <person name="Yamaguchi S."/>
            <person name="Yoneyama K."/>
            <person name="Manabe R.I."/>
            <person name="Nelson D.C."/>
            <person name="Schulman A.H."/>
            <person name="Timko M.P."/>
            <person name="dePamphilis C.W."/>
            <person name="Choi D."/>
            <person name="Shirasu K."/>
        </authorList>
    </citation>
    <scope>NUCLEOTIDE SEQUENCE [LARGE SCALE GENOMIC DNA]</scope>
    <source>
        <strain evidence="5">cv. UVA1</strain>
    </source>
</reference>
<dbReference type="Pfam" id="PF02536">
    <property type="entry name" value="mTERF"/>
    <property type="match status" value="2"/>
</dbReference>
<dbReference type="PANTHER" id="PTHR13068:SF133">
    <property type="entry name" value="MITOCHONDRIAL TRANSCRIPTION TERMINATION FACTOR FAMILY PROTEIN"/>
    <property type="match status" value="1"/>
</dbReference>
<dbReference type="Gene3D" id="1.25.70.10">
    <property type="entry name" value="Transcription termination factor 3, mitochondrial"/>
    <property type="match status" value="1"/>
</dbReference>
<gene>
    <name evidence="4" type="ORF">STAS_00298</name>
</gene>
<dbReference type="PANTHER" id="PTHR13068">
    <property type="entry name" value="CGI-12 PROTEIN-RELATED"/>
    <property type="match status" value="1"/>
</dbReference>
<accession>A0A5A7NW76</accession>
<dbReference type="InterPro" id="IPR038538">
    <property type="entry name" value="MTERF_sf"/>
</dbReference>